<dbReference type="eggNOG" id="ENOG502QQT3">
    <property type="taxonomic scope" value="Eukaryota"/>
</dbReference>
<keyword evidence="1" id="KW-0808">Transferase</keyword>
<evidence type="ECO:0000256" key="1">
    <source>
        <dbReference type="ARBA" id="ARBA00022676"/>
    </source>
</evidence>
<reference evidence="4 5" key="1">
    <citation type="journal article" date="2008" name="Nature">
        <title>The genome of the choanoflagellate Monosiga brevicollis and the origin of metazoans.</title>
        <authorList>
            <consortium name="JGI Sequencing"/>
            <person name="King N."/>
            <person name="Westbrook M.J."/>
            <person name="Young S.L."/>
            <person name="Kuo A."/>
            <person name="Abedin M."/>
            <person name="Chapman J."/>
            <person name="Fairclough S."/>
            <person name="Hellsten U."/>
            <person name="Isogai Y."/>
            <person name="Letunic I."/>
            <person name="Marr M."/>
            <person name="Pincus D."/>
            <person name="Putnam N."/>
            <person name="Rokas A."/>
            <person name="Wright K.J."/>
            <person name="Zuzow R."/>
            <person name="Dirks W."/>
            <person name="Good M."/>
            <person name="Goodstein D."/>
            <person name="Lemons D."/>
            <person name="Li W."/>
            <person name="Lyons J.B."/>
            <person name="Morris A."/>
            <person name="Nichols S."/>
            <person name="Richter D.J."/>
            <person name="Salamov A."/>
            <person name="Bork P."/>
            <person name="Lim W.A."/>
            <person name="Manning G."/>
            <person name="Miller W.T."/>
            <person name="McGinnis W."/>
            <person name="Shapiro H."/>
            <person name="Tjian R."/>
            <person name="Grigoriev I.V."/>
            <person name="Rokhsar D."/>
        </authorList>
    </citation>
    <scope>NUCLEOTIDE SEQUENCE [LARGE SCALE GENOMIC DNA]</scope>
    <source>
        <strain evidence="5">MX1 / ATCC 50154</strain>
    </source>
</reference>
<dbReference type="PANTHER" id="PTHR46656">
    <property type="entry name" value="PUTATIVE-RELATED"/>
    <property type="match status" value="1"/>
</dbReference>
<evidence type="ECO:0000313" key="5">
    <source>
        <dbReference type="Proteomes" id="UP000001357"/>
    </source>
</evidence>
<gene>
    <name evidence="4" type="ORF">MONBRDRAFT_25815</name>
</gene>
<accession>A9V0I4</accession>
<keyword evidence="5" id="KW-1185">Reference proteome</keyword>
<dbReference type="InParanoid" id="A9V0I4"/>
<dbReference type="PANTHER" id="PTHR46656:SF3">
    <property type="entry name" value="PUTATIVE-RELATED"/>
    <property type="match status" value="1"/>
</dbReference>
<dbReference type="KEGG" id="mbr:MONBRDRAFT_25815"/>
<feature type="domain" description="Glycosyl transferase family 1" evidence="3">
    <location>
        <begin position="366"/>
        <end position="420"/>
    </location>
</feature>
<feature type="chain" id="PRO_5002745133" description="Glycosyl transferase family 1 domain-containing protein" evidence="2">
    <location>
        <begin position="31"/>
        <end position="508"/>
    </location>
</feature>
<dbReference type="GeneID" id="5891467"/>
<evidence type="ECO:0000259" key="3">
    <source>
        <dbReference type="Pfam" id="PF00534"/>
    </source>
</evidence>
<keyword evidence="2" id="KW-0732">Signal</keyword>
<organism evidence="4 5">
    <name type="scientific">Monosiga brevicollis</name>
    <name type="common">Choanoflagellate</name>
    <dbReference type="NCBI Taxonomy" id="81824"/>
    <lineage>
        <taxon>Eukaryota</taxon>
        <taxon>Choanoflagellata</taxon>
        <taxon>Craspedida</taxon>
        <taxon>Salpingoecidae</taxon>
        <taxon>Monosiga</taxon>
    </lineage>
</organism>
<dbReference type="RefSeq" id="XP_001746125.1">
    <property type="nucleotide sequence ID" value="XM_001746073.1"/>
</dbReference>
<evidence type="ECO:0000313" key="4">
    <source>
        <dbReference type="EMBL" id="EDQ89020.1"/>
    </source>
</evidence>
<dbReference type="Proteomes" id="UP000001357">
    <property type="component" value="Unassembled WGS sequence"/>
</dbReference>
<dbReference type="Pfam" id="PF00534">
    <property type="entry name" value="Glycos_transf_1"/>
    <property type="match status" value="1"/>
</dbReference>
<dbReference type="Gene3D" id="3.40.50.2000">
    <property type="entry name" value="Glycogen Phosphorylase B"/>
    <property type="match status" value="1"/>
</dbReference>
<sequence>MAGRRGWVSLFVVGLHLLAWSWVWTGISRSDDLAKAPWPVIASGPSIPGTPGAVSSAALTTVEPQPEANSALSQSTTLLPPLGFTVHWFAPFASPSGYGSEARAYIAALRQVSRLQLRISQHGDTPDPEFVASLDSEQERELAALARTTSDPDETVVVCHSEPGAWNPPRYETSLCPPAEEPLYVVGRTMFETDRVPYEWIERCRTMDEIWVPTAFHVETFARAGMDRARLRVVPEAVDTARFSPGGPALALPLTAPLLIDQPCGVSGLGPAQPAPLHTRFLSVFKWEPRKGWPLLLRAFTRAFAGSCRASLHIVTSRFHSSADLNELAQTHVRAALVEYLQERGRRVTSAQIRALWPSLFVSQRFVPDGEMPQLYRAADVFVLPSHGEGFGRPHVEAMASGLPVMATNWSGPTAYMTRDNGYPIPIEGLVPLPDGPFRGRHQWAMPNVTALEALLLEAADNAEARRQKGVLARQAADVMYSPARVGRLVYSELRRIEARLRRDGDLA</sequence>
<evidence type="ECO:0000256" key="2">
    <source>
        <dbReference type="SAM" id="SignalP"/>
    </source>
</evidence>
<keyword evidence="1" id="KW-0328">Glycosyltransferase</keyword>
<dbReference type="GO" id="GO:0016757">
    <property type="term" value="F:glycosyltransferase activity"/>
    <property type="evidence" value="ECO:0007669"/>
    <property type="project" value="UniProtKB-KW"/>
</dbReference>
<protein>
    <recommendedName>
        <fullName evidence="3">Glycosyl transferase family 1 domain-containing protein</fullName>
    </recommendedName>
</protein>
<dbReference type="EMBL" id="CH991552">
    <property type="protein sequence ID" value="EDQ89020.1"/>
    <property type="molecule type" value="Genomic_DNA"/>
</dbReference>
<dbReference type="SUPFAM" id="SSF53756">
    <property type="entry name" value="UDP-Glycosyltransferase/glycogen phosphorylase"/>
    <property type="match status" value="1"/>
</dbReference>
<dbReference type="OMA" id="SVFKWEY"/>
<dbReference type="AlphaFoldDB" id="A9V0I4"/>
<dbReference type="InterPro" id="IPR001296">
    <property type="entry name" value="Glyco_trans_1"/>
</dbReference>
<name>A9V0I4_MONBE</name>
<proteinExistence type="predicted"/>
<dbReference type="STRING" id="81824.A9V0I4"/>
<feature type="signal peptide" evidence="2">
    <location>
        <begin position="1"/>
        <end position="30"/>
    </location>
</feature>